<feature type="signal peptide" evidence="1">
    <location>
        <begin position="1"/>
        <end position="19"/>
    </location>
</feature>
<keyword evidence="3" id="KW-1185">Reference proteome</keyword>
<dbReference type="EMBL" id="JACHTF010000004">
    <property type="protein sequence ID" value="MBB1059900.1"/>
    <property type="molecule type" value="Genomic_DNA"/>
</dbReference>
<evidence type="ECO:0000313" key="3">
    <source>
        <dbReference type="Proteomes" id="UP000523196"/>
    </source>
</evidence>
<keyword evidence="1" id="KW-0732">Signal</keyword>
<name>A0A7W3TK83_9GAMM</name>
<evidence type="ECO:0000313" key="2">
    <source>
        <dbReference type="EMBL" id="MBB1059900.1"/>
    </source>
</evidence>
<evidence type="ECO:0000256" key="1">
    <source>
        <dbReference type="SAM" id="SignalP"/>
    </source>
</evidence>
<sequence>MNAIALAFVLLAATTDATAAAVTDPEGGYTAKALPDGSIQLRVTGSTDAPTDARPASIELGSMLEAAAAKECPGGYDLTQDPKPSVKVESGKLIATLGGVARCKPAARP</sequence>
<dbReference type="Proteomes" id="UP000523196">
    <property type="component" value="Unassembled WGS sequence"/>
</dbReference>
<dbReference type="RefSeq" id="WP_182685514.1">
    <property type="nucleotide sequence ID" value="NZ_JACHTF010000004.1"/>
</dbReference>
<feature type="chain" id="PRO_5031059565" evidence="1">
    <location>
        <begin position="20"/>
        <end position="109"/>
    </location>
</feature>
<gene>
    <name evidence="2" type="ORF">H4F98_04865</name>
</gene>
<protein>
    <submittedName>
        <fullName evidence="2">Uncharacterized protein</fullName>
    </submittedName>
</protein>
<accession>A0A7W3TK83</accession>
<dbReference type="AlphaFoldDB" id="A0A7W3TK83"/>
<comment type="caution">
    <text evidence="2">The sequence shown here is derived from an EMBL/GenBank/DDBJ whole genome shotgun (WGS) entry which is preliminary data.</text>
</comment>
<proteinExistence type="predicted"/>
<reference evidence="2 3" key="1">
    <citation type="submission" date="2020-08" db="EMBL/GenBank/DDBJ databases">
        <authorList>
            <person name="Xu S."/>
            <person name="Li A."/>
        </authorList>
    </citation>
    <scope>NUCLEOTIDE SEQUENCE [LARGE SCALE GENOMIC DNA]</scope>
    <source>
        <strain evidence="2 3">119BY6-57</strain>
    </source>
</reference>
<organism evidence="2 3">
    <name type="scientific">Marilutibacter spongiae</name>
    <dbReference type="NCBI Taxonomy" id="2025720"/>
    <lineage>
        <taxon>Bacteria</taxon>
        <taxon>Pseudomonadati</taxon>
        <taxon>Pseudomonadota</taxon>
        <taxon>Gammaproteobacteria</taxon>
        <taxon>Lysobacterales</taxon>
        <taxon>Lysobacteraceae</taxon>
        <taxon>Marilutibacter</taxon>
    </lineage>
</organism>